<feature type="domain" description="DUF2007" evidence="1">
    <location>
        <begin position="1"/>
        <end position="65"/>
    </location>
</feature>
<dbReference type="RefSeq" id="WP_085636811.1">
    <property type="nucleotide sequence ID" value="NZ_JFKC01000007.1"/>
</dbReference>
<evidence type="ECO:0000259" key="1">
    <source>
        <dbReference type="Pfam" id="PF09413"/>
    </source>
</evidence>
<dbReference type="Proteomes" id="UP000193926">
    <property type="component" value="Unassembled WGS sequence"/>
</dbReference>
<reference evidence="2 3" key="1">
    <citation type="submission" date="2014-03" db="EMBL/GenBank/DDBJ databases">
        <title>The draft genome sequence of Marivita geojedonensis KCTC 23882.</title>
        <authorList>
            <person name="Lai Q."/>
            <person name="Shao Z."/>
        </authorList>
    </citation>
    <scope>NUCLEOTIDE SEQUENCE [LARGE SCALE GENOMIC DNA]</scope>
    <source>
        <strain evidence="2 3">DPG-138</strain>
    </source>
</reference>
<evidence type="ECO:0000313" key="2">
    <source>
        <dbReference type="EMBL" id="OSQ51101.1"/>
    </source>
</evidence>
<keyword evidence="3" id="KW-1185">Reference proteome</keyword>
<dbReference type="AlphaFoldDB" id="A0A1X4NLS9"/>
<proteinExistence type="predicted"/>
<comment type="caution">
    <text evidence="2">The sequence shown here is derived from an EMBL/GenBank/DDBJ whole genome shotgun (WGS) entry which is preliminary data.</text>
</comment>
<evidence type="ECO:0000313" key="3">
    <source>
        <dbReference type="Proteomes" id="UP000193926"/>
    </source>
</evidence>
<organism evidence="2 3">
    <name type="scientific">Marivita geojedonensis</name>
    <dbReference type="NCBI Taxonomy" id="1123756"/>
    <lineage>
        <taxon>Bacteria</taxon>
        <taxon>Pseudomonadati</taxon>
        <taxon>Pseudomonadota</taxon>
        <taxon>Alphaproteobacteria</taxon>
        <taxon>Rhodobacterales</taxon>
        <taxon>Roseobacteraceae</taxon>
        <taxon>Marivita</taxon>
    </lineage>
</organism>
<dbReference type="Gene3D" id="3.30.70.790">
    <property type="entry name" value="UreE, C-terminal domain"/>
    <property type="match status" value="1"/>
</dbReference>
<dbReference type="SUPFAM" id="SSF54913">
    <property type="entry name" value="GlnB-like"/>
    <property type="match status" value="1"/>
</dbReference>
<gene>
    <name evidence="2" type="ORF">MGEO_09895</name>
</gene>
<dbReference type="Pfam" id="PF09413">
    <property type="entry name" value="DUF2007"/>
    <property type="match status" value="1"/>
</dbReference>
<dbReference type="EMBL" id="JFKC01000007">
    <property type="protein sequence ID" value="OSQ51101.1"/>
    <property type="molecule type" value="Genomic_DNA"/>
</dbReference>
<accession>A0A1X4NLS9</accession>
<dbReference type="OrthoDB" id="5297170at2"/>
<protein>
    <recommendedName>
        <fullName evidence="1">DUF2007 domain-containing protein</fullName>
    </recommendedName>
</protein>
<sequence length="71" mass="8191">MEELLRTNDITLIPLARAVLEDEGIDSFELDVNMSILEGSIGILPRRLMVRSDEIDDARRVLREYGVRFED</sequence>
<dbReference type="STRING" id="1123756.MGEO_09895"/>
<name>A0A1X4NLS9_9RHOB</name>
<dbReference type="InterPro" id="IPR011322">
    <property type="entry name" value="N-reg_PII-like_a/b"/>
</dbReference>
<dbReference type="InterPro" id="IPR018551">
    <property type="entry name" value="DUF2007"/>
</dbReference>